<gene>
    <name evidence="6" type="ORF">EBAPG3_014735</name>
</gene>
<dbReference type="InterPro" id="IPR050808">
    <property type="entry name" value="Phage_Integrase"/>
</dbReference>
<dbReference type="Gene3D" id="3.30.160.390">
    <property type="entry name" value="Integrase, DNA-binding domain"/>
    <property type="match status" value="1"/>
</dbReference>
<dbReference type="InterPro" id="IPR013762">
    <property type="entry name" value="Integrase-like_cat_sf"/>
</dbReference>
<dbReference type="InterPro" id="IPR053876">
    <property type="entry name" value="Phage_int_M"/>
</dbReference>
<dbReference type="GO" id="GO:0006310">
    <property type="term" value="P:DNA recombination"/>
    <property type="evidence" value="ECO:0007669"/>
    <property type="project" value="UniProtKB-KW"/>
</dbReference>
<dbReference type="EMBL" id="CP021106">
    <property type="protein sequence ID" value="ARO88922.1"/>
    <property type="molecule type" value="Genomic_DNA"/>
</dbReference>
<evidence type="ECO:0000313" key="7">
    <source>
        <dbReference type="Proteomes" id="UP000012179"/>
    </source>
</evidence>
<evidence type="ECO:0000259" key="5">
    <source>
        <dbReference type="PROSITE" id="PS51898"/>
    </source>
</evidence>
<dbReference type="Gene3D" id="1.10.150.130">
    <property type="match status" value="1"/>
</dbReference>
<dbReference type="InterPro" id="IPR025166">
    <property type="entry name" value="Integrase_DNA_bind_dom"/>
</dbReference>
<evidence type="ECO:0000256" key="3">
    <source>
        <dbReference type="ARBA" id="ARBA00023125"/>
    </source>
</evidence>
<comment type="similarity">
    <text evidence="1">Belongs to the 'phage' integrase family.</text>
</comment>
<dbReference type="eggNOG" id="COG0582">
    <property type="taxonomic scope" value="Bacteria"/>
</dbReference>
<dbReference type="Gene3D" id="1.10.443.10">
    <property type="entry name" value="Intergrase catalytic core"/>
    <property type="match status" value="1"/>
</dbReference>
<evidence type="ECO:0000256" key="4">
    <source>
        <dbReference type="ARBA" id="ARBA00023172"/>
    </source>
</evidence>
<keyword evidence="4" id="KW-0233">DNA recombination</keyword>
<reference evidence="6 7" key="1">
    <citation type="journal article" date="2015" name="Int. J. Syst. Evol. Microbiol.">
        <title>Nitrosospira lacus sp. nov., a psychrotolerant, ammonia-oxidizing bacterium from sandy lake sediment.</title>
        <authorList>
            <person name="Urakawa H."/>
            <person name="Garcia J.C."/>
            <person name="Nielsen J.L."/>
            <person name="Le V.Q."/>
            <person name="Kozlowski J.A."/>
            <person name="Stein L.Y."/>
            <person name="Lim C.K."/>
            <person name="Pommerening-Roser A."/>
            <person name="Martens-Habbena W."/>
            <person name="Stahl D.A."/>
            <person name="Klotz M.G."/>
        </authorList>
    </citation>
    <scope>NUCLEOTIDE SEQUENCE [LARGE SCALE GENOMIC DNA]</scope>
    <source>
        <strain evidence="6 7">APG3</strain>
    </source>
</reference>
<feature type="domain" description="Tyr recombinase" evidence="5">
    <location>
        <begin position="208"/>
        <end position="386"/>
    </location>
</feature>
<keyword evidence="2" id="KW-0229">DNA integration</keyword>
<dbReference type="OrthoDB" id="9775880at2"/>
<dbReference type="InterPro" id="IPR011010">
    <property type="entry name" value="DNA_brk_join_enz"/>
</dbReference>
<evidence type="ECO:0000256" key="1">
    <source>
        <dbReference type="ARBA" id="ARBA00008857"/>
    </source>
</evidence>
<dbReference type="AlphaFoldDB" id="A0A1W6SSZ4"/>
<keyword evidence="3" id="KW-0238">DNA-binding</keyword>
<proteinExistence type="inferred from homology"/>
<dbReference type="PANTHER" id="PTHR30629">
    <property type="entry name" value="PROPHAGE INTEGRASE"/>
    <property type="match status" value="1"/>
</dbReference>
<dbReference type="Pfam" id="PF22022">
    <property type="entry name" value="Phage_int_M"/>
    <property type="match status" value="1"/>
</dbReference>
<organism evidence="6 7">
    <name type="scientific">Nitrosospira lacus</name>
    <dbReference type="NCBI Taxonomy" id="1288494"/>
    <lineage>
        <taxon>Bacteria</taxon>
        <taxon>Pseudomonadati</taxon>
        <taxon>Pseudomonadota</taxon>
        <taxon>Betaproteobacteria</taxon>
        <taxon>Nitrosomonadales</taxon>
        <taxon>Nitrosomonadaceae</taxon>
        <taxon>Nitrosospira</taxon>
    </lineage>
</organism>
<sequence length="410" mass="46587">MASKLNLLSDADCRNATSQGKKIHKLHDGGGLLLWIYEDGRKFWRLRYWIASKEKSLSFGSYPQISLKKARIKRDEQRKVLDADLDPSAERKATNLRKKLANVNSFEAVAMEWYNKQLHTWVPHHASDVRRRLENNIFPTLGKRPIGEIQAPELLQTVRKIEARGAYDLAHRVLQVCGQVFRYGIATGRCTHDLSTDLRGALTPHKKQHQAAVRPEELPELLRAIAKYDETGDKQTRLALQLLAQTFVRTNELIGAEWGEFDLNNALWIIPAGRMKMKAEHVVPLSGQALTMLAELKEISGGSRFVFPGRNQDKPISNNTMLFALYRLGYKGKMTGHGFRAVASTILNETGFNPDVIERQLAHCERNEVRGAYNRAEYLPERKRMMQQWADYLDSIEAGAKVIPLYGQGS</sequence>
<dbReference type="Proteomes" id="UP000012179">
    <property type="component" value="Chromosome"/>
</dbReference>
<dbReference type="RefSeq" id="WP_004174312.1">
    <property type="nucleotide sequence ID" value="NZ_CP021106.3"/>
</dbReference>
<dbReference type="Pfam" id="PF00589">
    <property type="entry name" value="Phage_integrase"/>
    <property type="match status" value="1"/>
</dbReference>
<dbReference type="KEGG" id="nlc:EBAPG3_014735"/>
<evidence type="ECO:0000313" key="6">
    <source>
        <dbReference type="EMBL" id="ARO88922.1"/>
    </source>
</evidence>
<dbReference type="InterPro" id="IPR038488">
    <property type="entry name" value="Integrase_DNA-bd_sf"/>
</dbReference>
<evidence type="ECO:0000256" key="2">
    <source>
        <dbReference type="ARBA" id="ARBA00022908"/>
    </source>
</evidence>
<dbReference type="CDD" id="cd00801">
    <property type="entry name" value="INT_P4_C"/>
    <property type="match status" value="1"/>
</dbReference>
<dbReference type="InterPro" id="IPR002104">
    <property type="entry name" value="Integrase_catalytic"/>
</dbReference>
<dbReference type="SUPFAM" id="SSF56349">
    <property type="entry name" value="DNA breaking-rejoining enzymes"/>
    <property type="match status" value="1"/>
</dbReference>
<keyword evidence="7" id="KW-1185">Reference proteome</keyword>
<dbReference type="GO" id="GO:0003677">
    <property type="term" value="F:DNA binding"/>
    <property type="evidence" value="ECO:0007669"/>
    <property type="project" value="UniProtKB-KW"/>
</dbReference>
<dbReference type="PROSITE" id="PS51898">
    <property type="entry name" value="TYR_RECOMBINASE"/>
    <property type="match status" value="1"/>
</dbReference>
<dbReference type="Pfam" id="PF13356">
    <property type="entry name" value="Arm-DNA-bind_3"/>
    <property type="match status" value="1"/>
</dbReference>
<name>A0A1W6SSZ4_9PROT</name>
<protein>
    <submittedName>
        <fullName evidence="6">Integrase</fullName>
    </submittedName>
</protein>
<dbReference type="InterPro" id="IPR010998">
    <property type="entry name" value="Integrase_recombinase_N"/>
</dbReference>
<dbReference type="GO" id="GO:0015074">
    <property type="term" value="P:DNA integration"/>
    <property type="evidence" value="ECO:0007669"/>
    <property type="project" value="UniProtKB-KW"/>
</dbReference>
<dbReference type="PANTHER" id="PTHR30629:SF2">
    <property type="entry name" value="PROPHAGE INTEGRASE INTS-RELATED"/>
    <property type="match status" value="1"/>
</dbReference>
<accession>A0A1W6SSZ4</accession>